<dbReference type="EMBL" id="JANBQF010000058">
    <property type="protein sequence ID" value="KAJ2006492.1"/>
    <property type="molecule type" value="Genomic_DNA"/>
</dbReference>
<name>A0A9W8EGP6_9FUNG</name>
<dbReference type="PANTHER" id="PTHR34825">
    <property type="entry name" value="CONSERVED PROTEIN, WITH A WEAK D-GALACTARATE DEHYDRATASE/ALTRONATE HYDROLASE DOMAIN"/>
    <property type="match status" value="1"/>
</dbReference>
<dbReference type="Proteomes" id="UP001150907">
    <property type="component" value="Unassembled WGS sequence"/>
</dbReference>
<evidence type="ECO:0000313" key="1">
    <source>
        <dbReference type="EMBL" id="KAJ2006492.1"/>
    </source>
</evidence>
<proteinExistence type="predicted"/>
<keyword evidence="2" id="KW-1185">Reference proteome</keyword>
<dbReference type="AlphaFoldDB" id="A0A9W8EGP6"/>
<accession>A0A9W8EGP6</accession>
<comment type="caution">
    <text evidence="1">The sequence shown here is derived from an EMBL/GenBank/DDBJ whole genome shotgun (WGS) entry which is preliminary data.</text>
</comment>
<protein>
    <submittedName>
        <fullName evidence="1">Uncharacterized protein</fullName>
    </submittedName>
</protein>
<evidence type="ECO:0000313" key="2">
    <source>
        <dbReference type="Proteomes" id="UP001150907"/>
    </source>
</evidence>
<sequence>MLNTELRAIALSTIEEWYDGYFIGRFRGKYNPWSVISYVKKLYDSCVASGPSSEAVVAKNVESAARVYWVRTGTTRLIDAYIKRHPAEVISLAEQLIREYEAFRYRPSESQDSAGTSESDLYVALLPTSLDVSKPLDGQFDGTAFLSLCLYGGYLTCRVSGTVCIPNQEVFMVWRDLFGRTVTGENMATELGQSPQGKLLIELWHGRTDFLSTLATSSHGVLTNHNKYREKDYANHAANSFLAAAMFGSLTHPDKSVAELSDVVVSRESHAGQGRSDCAMRLYSSQNQPNKFGLIIEFKHIAKTRLQDTDYHERRAVEGLDQITSQQYHSTLAGCLERMDVGMAVGSNVVYAKSRLYKRQTDEGAWEQVSSFV</sequence>
<dbReference type="InterPro" id="IPR012547">
    <property type="entry name" value="PDDEXK_9"/>
</dbReference>
<dbReference type="OrthoDB" id="5591151at2759"/>
<gene>
    <name evidence="1" type="ORF">H4R26_001333</name>
</gene>
<dbReference type="Pfam" id="PF08011">
    <property type="entry name" value="PDDEXK_9"/>
    <property type="match status" value="1"/>
</dbReference>
<reference evidence="1" key="1">
    <citation type="submission" date="2022-07" db="EMBL/GenBank/DDBJ databases">
        <title>Phylogenomic reconstructions and comparative analyses of Kickxellomycotina fungi.</title>
        <authorList>
            <person name="Reynolds N.K."/>
            <person name="Stajich J.E."/>
            <person name="Barry K."/>
            <person name="Grigoriev I.V."/>
            <person name="Crous P."/>
            <person name="Smith M.E."/>
        </authorList>
    </citation>
    <scope>NUCLEOTIDE SEQUENCE</scope>
    <source>
        <strain evidence="1">IMI 214461</strain>
    </source>
</reference>
<dbReference type="PANTHER" id="PTHR34825:SF1">
    <property type="entry name" value="AAA-ATPASE-LIKE DOMAIN-CONTAINING PROTEIN"/>
    <property type="match status" value="1"/>
</dbReference>
<organism evidence="1 2">
    <name type="scientific">Coemansia thaxteri</name>
    <dbReference type="NCBI Taxonomy" id="2663907"/>
    <lineage>
        <taxon>Eukaryota</taxon>
        <taxon>Fungi</taxon>
        <taxon>Fungi incertae sedis</taxon>
        <taxon>Zoopagomycota</taxon>
        <taxon>Kickxellomycotina</taxon>
        <taxon>Kickxellomycetes</taxon>
        <taxon>Kickxellales</taxon>
        <taxon>Kickxellaceae</taxon>
        <taxon>Coemansia</taxon>
    </lineage>
</organism>